<dbReference type="Pfam" id="PF04402">
    <property type="entry name" value="SIMPL"/>
    <property type="match status" value="1"/>
</dbReference>
<dbReference type="PANTHER" id="PTHR34387">
    <property type="entry name" value="SLR1258 PROTEIN"/>
    <property type="match status" value="1"/>
</dbReference>
<sequence>MAYRPTLAPTMRRALCGAALAVSAAMSSIAVAQAAPDTAKPDRPTLSLSAAATSEVAQDKVTITLANEIEGNDQAKLSQQLNQLLEATLAEAKRNTAVTARSGNYNVWANTDRNGRITTWRGRAELILESKDFGAASKLAGELSRQMAVSNVSFSLSREAREAEEQRLLAEAAKAFTTRATQAAKAFGFSGYAVKQLDLSGSGTVTPMPRAYAMAAPAMEAKAADLPLEGGKSSVSVSVRGTVYLQ</sequence>
<keyword evidence="3" id="KW-1185">Reference proteome</keyword>
<dbReference type="PANTHER" id="PTHR34387:SF1">
    <property type="entry name" value="PERIPLASMIC IMMUNOGENIC PROTEIN"/>
    <property type="match status" value="1"/>
</dbReference>
<feature type="chain" id="PRO_5020251711" evidence="1">
    <location>
        <begin position="35"/>
        <end position="246"/>
    </location>
</feature>
<dbReference type="InterPro" id="IPR052022">
    <property type="entry name" value="26kDa_periplasmic_antigen"/>
</dbReference>
<dbReference type="RefSeq" id="WP_238160294.1">
    <property type="nucleotide sequence ID" value="NZ_SGXC01000001.1"/>
</dbReference>
<feature type="signal peptide" evidence="1">
    <location>
        <begin position="1"/>
        <end position="34"/>
    </location>
</feature>
<evidence type="ECO:0000256" key="1">
    <source>
        <dbReference type="SAM" id="SignalP"/>
    </source>
</evidence>
<protein>
    <submittedName>
        <fullName evidence="2">Putative secreted protein</fullName>
    </submittedName>
</protein>
<dbReference type="EMBL" id="SGXC01000001">
    <property type="protein sequence ID" value="RZS86109.1"/>
    <property type="molecule type" value="Genomic_DNA"/>
</dbReference>
<proteinExistence type="predicted"/>
<dbReference type="Gene3D" id="3.30.70.2970">
    <property type="entry name" value="Protein of unknown function (DUF541), domain 2"/>
    <property type="match status" value="1"/>
</dbReference>
<dbReference type="Proteomes" id="UP000292445">
    <property type="component" value="Unassembled WGS sequence"/>
</dbReference>
<dbReference type="AlphaFoldDB" id="A0A4Q7NLV8"/>
<evidence type="ECO:0000313" key="3">
    <source>
        <dbReference type="Proteomes" id="UP000292445"/>
    </source>
</evidence>
<name>A0A4Q7NLV8_9BURK</name>
<evidence type="ECO:0000313" key="2">
    <source>
        <dbReference type="EMBL" id="RZS86109.1"/>
    </source>
</evidence>
<accession>A0A4Q7NLV8</accession>
<comment type="caution">
    <text evidence="2">The sequence shown here is derived from an EMBL/GenBank/DDBJ whole genome shotgun (WGS) entry which is preliminary data.</text>
</comment>
<organism evidence="2 3">
    <name type="scientific">Pigmentiphaga kullae</name>
    <dbReference type="NCBI Taxonomy" id="151784"/>
    <lineage>
        <taxon>Bacteria</taxon>
        <taxon>Pseudomonadati</taxon>
        <taxon>Pseudomonadota</taxon>
        <taxon>Betaproteobacteria</taxon>
        <taxon>Burkholderiales</taxon>
        <taxon>Alcaligenaceae</taxon>
        <taxon>Pigmentiphaga</taxon>
    </lineage>
</organism>
<gene>
    <name evidence="2" type="ORF">EV675_2143</name>
</gene>
<keyword evidence="1" id="KW-0732">Signal</keyword>
<reference evidence="2 3" key="1">
    <citation type="submission" date="2019-02" db="EMBL/GenBank/DDBJ databases">
        <title>Genomic Encyclopedia of Type Strains, Phase IV (KMG-IV): sequencing the most valuable type-strain genomes for metagenomic binning, comparative biology and taxonomic classification.</title>
        <authorList>
            <person name="Goeker M."/>
        </authorList>
    </citation>
    <scope>NUCLEOTIDE SEQUENCE [LARGE SCALE GENOMIC DNA]</scope>
    <source>
        <strain evidence="2 3">K24</strain>
    </source>
</reference>
<dbReference type="Gene3D" id="3.30.110.170">
    <property type="entry name" value="Protein of unknown function (DUF541), domain 1"/>
    <property type="match status" value="1"/>
</dbReference>
<dbReference type="GO" id="GO:0006974">
    <property type="term" value="P:DNA damage response"/>
    <property type="evidence" value="ECO:0007669"/>
    <property type="project" value="TreeGrafter"/>
</dbReference>
<dbReference type="InterPro" id="IPR007497">
    <property type="entry name" value="SIMPL/DUF541"/>
</dbReference>